<accession>N9MWS6</accession>
<protein>
    <submittedName>
        <fullName evidence="1">Uncharacterized protein</fullName>
    </submittedName>
</protein>
<proteinExistence type="predicted"/>
<gene>
    <name evidence="1" type="ORF">F904_01275</name>
</gene>
<dbReference type="AlphaFoldDB" id="N9MWS6"/>
<evidence type="ECO:0000313" key="1">
    <source>
        <dbReference type="EMBL" id="ENW94349.1"/>
    </source>
</evidence>
<comment type="caution">
    <text evidence="1">The sequence shown here is derived from an EMBL/GenBank/DDBJ whole genome shotgun (WGS) entry which is preliminary data.</text>
</comment>
<organism evidence="1 2">
    <name type="scientific">Acinetobacter dispersus</name>
    <dbReference type="NCBI Taxonomy" id="70348"/>
    <lineage>
        <taxon>Bacteria</taxon>
        <taxon>Pseudomonadati</taxon>
        <taxon>Pseudomonadota</taxon>
        <taxon>Gammaproteobacteria</taxon>
        <taxon>Moraxellales</taxon>
        <taxon>Moraxellaceae</taxon>
        <taxon>Acinetobacter</taxon>
    </lineage>
</organism>
<keyword evidence="2" id="KW-1185">Reference proteome</keyword>
<dbReference type="HOGENOM" id="CLU_075305_1_0_6"/>
<reference evidence="1 2" key="1">
    <citation type="submission" date="2013-02" db="EMBL/GenBank/DDBJ databases">
        <title>The Genome Sequence of Acinetobacter sp. ANC 4105.</title>
        <authorList>
            <consortium name="The Broad Institute Genome Sequencing Platform"/>
            <consortium name="The Broad Institute Genome Sequencing Center for Infectious Disease"/>
            <person name="Cerqueira G."/>
            <person name="Feldgarden M."/>
            <person name="Courvalin P."/>
            <person name="Perichon B."/>
            <person name="Grillot-Courvalin C."/>
            <person name="Clermont D."/>
            <person name="Rocha E."/>
            <person name="Yoon E.-J."/>
            <person name="Nemec A."/>
            <person name="Walker B."/>
            <person name="Young S.K."/>
            <person name="Zeng Q."/>
            <person name="Gargeya S."/>
            <person name="Fitzgerald M."/>
            <person name="Haas B."/>
            <person name="Abouelleil A."/>
            <person name="Alvarado L."/>
            <person name="Arachchi H.M."/>
            <person name="Berlin A.M."/>
            <person name="Chapman S.B."/>
            <person name="Dewar J."/>
            <person name="Goldberg J."/>
            <person name="Griggs A."/>
            <person name="Gujja S."/>
            <person name="Hansen M."/>
            <person name="Howarth C."/>
            <person name="Imamovic A."/>
            <person name="Larimer J."/>
            <person name="McCowan C."/>
            <person name="Murphy C."/>
            <person name="Neiman D."/>
            <person name="Pearson M."/>
            <person name="Priest M."/>
            <person name="Roberts A."/>
            <person name="Saif S."/>
            <person name="Shea T."/>
            <person name="Sisk P."/>
            <person name="Sykes S."/>
            <person name="Wortman J."/>
            <person name="Nusbaum C."/>
            <person name="Birren B."/>
        </authorList>
    </citation>
    <scope>NUCLEOTIDE SEQUENCE [LARGE SCALE GENOMIC DNA]</scope>
    <source>
        <strain evidence="1 2">ANC 4105</strain>
    </source>
</reference>
<dbReference type="PATRIC" id="fig|1217703.3.peg.1223"/>
<dbReference type="Proteomes" id="UP000013261">
    <property type="component" value="Unassembled WGS sequence"/>
</dbReference>
<evidence type="ECO:0000313" key="2">
    <source>
        <dbReference type="Proteomes" id="UP000013261"/>
    </source>
</evidence>
<dbReference type="RefSeq" id="WP_005186367.1">
    <property type="nucleotide sequence ID" value="NZ_KB850049.1"/>
</dbReference>
<sequence length="333" mass="38012">MKLLHWTVFIDLLGYQDLNGDVQDIESAKELIGFMNSNKQIFEDQTKNEQVKEMYAKSSYNLYEHYEISFAFISDSLIISYTPNLDKDFSEEIALMHSANSLLIILQRLRLLIYKCAHEKKIFLRGGISNDYSYIHGNFAVGKGVGSAYVAETHAKYPRVILAEDVASNTKLMNAIDSLSMRMYNVSLIKDDGKKYLDFNCFGRITLDAKSNNEFVIKKATSSPTNYKESILHELGVLKGYKDAIEFQIRKALVLKGSMDPDGIKLYNSLKDKYIWLTNYHNESCISFSDLRIALPGSFISKDLSAFQIFKDVSRIISKAKELCIDDELLKQL</sequence>
<dbReference type="OrthoDB" id="6399004at2"/>
<name>N9MWS6_9GAMM</name>
<dbReference type="EMBL" id="APRL01000010">
    <property type="protein sequence ID" value="ENW94349.1"/>
    <property type="molecule type" value="Genomic_DNA"/>
</dbReference>
<dbReference type="eggNOG" id="ENOG5030IP6">
    <property type="taxonomic scope" value="Bacteria"/>
</dbReference>